<evidence type="ECO:0000313" key="6">
    <source>
        <dbReference type="EMBL" id="TFY78978.1"/>
    </source>
</evidence>
<name>A0A4Y9ZZV8_9AGAM</name>
<keyword evidence="7" id="KW-1185">Reference proteome</keyword>
<evidence type="ECO:0008006" key="8">
    <source>
        <dbReference type="Google" id="ProtNLM"/>
    </source>
</evidence>
<dbReference type="GO" id="GO:0006364">
    <property type="term" value="P:rRNA processing"/>
    <property type="evidence" value="ECO:0007669"/>
    <property type="project" value="UniProtKB-KW"/>
</dbReference>
<protein>
    <recommendedName>
        <fullName evidence="8">Anaphase-promoting complex subunit 4 WD40 domain-containing protein</fullName>
    </recommendedName>
</protein>
<dbReference type="InterPro" id="IPR015943">
    <property type="entry name" value="WD40/YVTN_repeat-like_dom_sf"/>
</dbReference>
<evidence type="ECO:0000256" key="5">
    <source>
        <dbReference type="ARBA" id="ARBA00023242"/>
    </source>
</evidence>
<dbReference type="SUPFAM" id="SSF50978">
    <property type="entry name" value="WD40 repeat-like"/>
    <property type="match status" value="1"/>
</dbReference>
<dbReference type="InterPro" id="IPR036322">
    <property type="entry name" value="WD40_repeat_dom_sf"/>
</dbReference>
<dbReference type="PANTHER" id="PTHR18359">
    <property type="entry name" value="WD-REPEAT PROTEIN-RELATED"/>
    <property type="match status" value="1"/>
</dbReference>
<proteinExistence type="predicted"/>
<dbReference type="Proteomes" id="UP000298061">
    <property type="component" value="Unassembled WGS sequence"/>
</dbReference>
<keyword evidence="5" id="KW-0539">Nucleus</keyword>
<reference evidence="6 7" key="1">
    <citation type="submission" date="2019-02" db="EMBL/GenBank/DDBJ databases">
        <title>Genome sequencing of the rare red list fungi Hericium alpestre (H. flagellum).</title>
        <authorList>
            <person name="Buettner E."/>
            <person name="Kellner H."/>
        </authorList>
    </citation>
    <scope>NUCLEOTIDE SEQUENCE [LARGE SCALE GENOMIC DNA]</scope>
    <source>
        <strain evidence="6 7">DSM 108284</strain>
    </source>
</reference>
<dbReference type="OrthoDB" id="1935146at2759"/>
<dbReference type="GO" id="GO:0032040">
    <property type="term" value="C:small-subunit processome"/>
    <property type="evidence" value="ECO:0007669"/>
    <property type="project" value="TreeGrafter"/>
</dbReference>
<evidence type="ECO:0000256" key="2">
    <source>
        <dbReference type="ARBA" id="ARBA00022552"/>
    </source>
</evidence>
<evidence type="ECO:0000256" key="1">
    <source>
        <dbReference type="ARBA" id="ARBA00004604"/>
    </source>
</evidence>
<evidence type="ECO:0000313" key="7">
    <source>
        <dbReference type="Proteomes" id="UP000298061"/>
    </source>
</evidence>
<accession>A0A4Y9ZZV8</accession>
<comment type="caution">
    <text evidence="6">The sequence shown here is derived from an EMBL/GenBank/DDBJ whole genome shotgun (WGS) entry which is preliminary data.</text>
</comment>
<comment type="subcellular location">
    <subcellularLocation>
        <location evidence="1">Nucleus</location>
        <location evidence="1">Nucleolus</location>
    </subcellularLocation>
</comment>
<evidence type="ECO:0000256" key="4">
    <source>
        <dbReference type="ARBA" id="ARBA00022737"/>
    </source>
</evidence>
<keyword evidence="3" id="KW-0853">WD repeat</keyword>
<evidence type="ECO:0000256" key="3">
    <source>
        <dbReference type="ARBA" id="ARBA00022574"/>
    </source>
</evidence>
<dbReference type="InterPro" id="IPR045161">
    <property type="entry name" value="Utp18"/>
</dbReference>
<dbReference type="STRING" id="135208.A0A4Y9ZZV8"/>
<dbReference type="EMBL" id="SFCI01000581">
    <property type="protein sequence ID" value="TFY78978.1"/>
    <property type="molecule type" value="Genomic_DNA"/>
</dbReference>
<organism evidence="6 7">
    <name type="scientific">Hericium alpestre</name>
    <dbReference type="NCBI Taxonomy" id="135208"/>
    <lineage>
        <taxon>Eukaryota</taxon>
        <taxon>Fungi</taxon>
        <taxon>Dikarya</taxon>
        <taxon>Basidiomycota</taxon>
        <taxon>Agaricomycotina</taxon>
        <taxon>Agaricomycetes</taxon>
        <taxon>Russulales</taxon>
        <taxon>Hericiaceae</taxon>
        <taxon>Hericium</taxon>
    </lineage>
</organism>
<gene>
    <name evidence="6" type="ORF">EWM64_g5036</name>
</gene>
<keyword evidence="4" id="KW-0677">Repeat</keyword>
<dbReference type="Gene3D" id="2.130.10.10">
    <property type="entry name" value="YVTN repeat-like/Quinoprotein amine dehydrogenase"/>
    <property type="match status" value="1"/>
</dbReference>
<sequence>MALGEDAEVYVWDVGERRCVRRWKDEGGFGSRVLSGDLGGNYLAVGSKSGIVNVYGSDAASTSAIERPKPLKAIGNLTTSISTAHFNRDSQLLAIASNVKKDQMRLIHLPSLTAFSNWPTSSTPLGHVTSVDFSAGSEFVAVGNNRGRVLLYHLKDFA</sequence>
<dbReference type="GO" id="GO:0034388">
    <property type="term" value="C:Pwp2p-containing subcomplex of 90S preribosome"/>
    <property type="evidence" value="ECO:0007669"/>
    <property type="project" value="TreeGrafter"/>
</dbReference>
<dbReference type="PANTHER" id="PTHR18359:SF0">
    <property type="entry name" value="U3 SMALL NUCLEOLAR RNA-ASSOCIATED PROTEIN 18 HOMOLOG"/>
    <property type="match status" value="1"/>
</dbReference>
<dbReference type="AlphaFoldDB" id="A0A4Y9ZZV8"/>
<keyword evidence="2" id="KW-0698">rRNA processing</keyword>